<comment type="similarity">
    <text evidence="1 7">Belongs to the glycosyl hydrolase 43 family.</text>
</comment>
<evidence type="ECO:0000256" key="4">
    <source>
        <dbReference type="ARBA" id="ARBA00023295"/>
    </source>
</evidence>
<evidence type="ECO:0000256" key="1">
    <source>
        <dbReference type="ARBA" id="ARBA00009865"/>
    </source>
</evidence>
<feature type="active site" description="Proton donor" evidence="5">
    <location>
        <position position="236"/>
    </location>
</feature>
<dbReference type="Gene3D" id="2.115.10.20">
    <property type="entry name" value="Glycosyl hydrolase domain, family 43"/>
    <property type="match status" value="1"/>
</dbReference>
<dbReference type="PANTHER" id="PTHR43817">
    <property type="entry name" value="GLYCOSYL HYDROLASE"/>
    <property type="match status" value="1"/>
</dbReference>
<dbReference type="OrthoDB" id="177947at2"/>
<sequence length="361" mass="40225">MIGSNKILLGNAGSVNVSNLLRAIAVTILVIVFGCSGFSQEATFTNPIRDGADPWVFQKGENYYYCASSAGGIAISRSAKLTDHGTFQKVWDAPDQGWNSANIWAPELHFIDGHWYIYYAAGKKKGGPFIHQKSGVLKSEGEDPFGSYEDMGMLYTGDDITDPESAKWAIDLSPFEHKGQLYAIWSGWEEDSDTDRTPQHLYIARMSDPVTISSNRVKLSSPEEKWETGGELDLNEGPQVLKQKKQTFIIYSTRESWLKDYRLGQLRLKDPEADPMLPENWEKSGPVFSGSAKVHGVGHCSFAKSPDGSEHWILYHSKKTTEPGWDRDIRLQPFHWQEDGSPFFGTPKSAGVPLNVPSGEK</sequence>
<feature type="active site" description="Proton acceptor" evidence="5">
    <location>
        <position position="53"/>
    </location>
</feature>
<dbReference type="PANTHER" id="PTHR43817:SF1">
    <property type="entry name" value="HYDROLASE, FAMILY 43, PUTATIVE (AFU_ORTHOLOGUE AFUA_3G01660)-RELATED"/>
    <property type="match status" value="1"/>
</dbReference>
<dbReference type="GO" id="GO:0004553">
    <property type="term" value="F:hydrolase activity, hydrolyzing O-glycosyl compounds"/>
    <property type="evidence" value="ECO:0007669"/>
    <property type="project" value="InterPro"/>
</dbReference>
<organism evidence="8 9">
    <name type="scientific">Cyclobacterium lianum</name>
    <dbReference type="NCBI Taxonomy" id="388280"/>
    <lineage>
        <taxon>Bacteria</taxon>
        <taxon>Pseudomonadati</taxon>
        <taxon>Bacteroidota</taxon>
        <taxon>Cytophagia</taxon>
        <taxon>Cytophagales</taxon>
        <taxon>Cyclobacteriaceae</taxon>
        <taxon>Cyclobacterium</taxon>
    </lineage>
</organism>
<dbReference type="STRING" id="388280.SAMN04488057_109150"/>
<dbReference type="SUPFAM" id="SSF75005">
    <property type="entry name" value="Arabinanase/levansucrase/invertase"/>
    <property type="match status" value="1"/>
</dbReference>
<gene>
    <name evidence="8" type="ORF">SAMN04488057_109150</name>
</gene>
<protein>
    <submittedName>
        <fullName evidence="8">Beta-xylosidase, GH43 family</fullName>
    </submittedName>
</protein>
<dbReference type="InterPro" id="IPR023296">
    <property type="entry name" value="Glyco_hydro_beta-prop_sf"/>
</dbReference>
<dbReference type="CDD" id="cd18820">
    <property type="entry name" value="GH43_LbAraf43-like"/>
    <property type="match status" value="1"/>
</dbReference>
<keyword evidence="4 7" id="KW-0326">Glycosidase</keyword>
<evidence type="ECO:0000256" key="2">
    <source>
        <dbReference type="ARBA" id="ARBA00022729"/>
    </source>
</evidence>
<evidence type="ECO:0000313" key="8">
    <source>
        <dbReference type="EMBL" id="SHN18312.1"/>
    </source>
</evidence>
<dbReference type="PROSITE" id="PS51257">
    <property type="entry name" value="PROKAR_LIPOPROTEIN"/>
    <property type="match status" value="1"/>
</dbReference>
<keyword evidence="3 7" id="KW-0378">Hydrolase</keyword>
<accession>A0A1M7PMA2</accession>
<name>A0A1M7PMA2_9BACT</name>
<dbReference type="RefSeq" id="WP_073095454.1">
    <property type="nucleotide sequence ID" value="NZ_FRCY01000009.1"/>
</dbReference>
<feature type="site" description="Important for catalytic activity, responsible for pKa modulation of the active site Glu and correct orientation of both the proton donor and substrate" evidence="6">
    <location>
        <position position="171"/>
    </location>
</feature>
<evidence type="ECO:0000313" key="9">
    <source>
        <dbReference type="Proteomes" id="UP000184513"/>
    </source>
</evidence>
<dbReference type="GO" id="GO:0005975">
    <property type="term" value="P:carbohydrate metabolic process"/>
    <property type="evidence" value="ECO:0007669"/>
    <property type="project" value="InterPro"/>
</dbReference>
<proteinExistence type="inferred from homology"/>
<dbReference type="EMBL" id="FRCY01000009">
    <property type="protein sequence ID" value="SHN18312.1"/>
    <property type="molecule type" value="Genomic_DNA"/>
</dbReference>
<evidence type="ECO:0000256" key="5">
    <source>
        <dbReference type="PIRSR" id="PIRSR606710-1"/>
    </source>
</evidence>
<evidence type="ECO:0000256" key="3">
    <source>
        <dbReference type="ARBA" id="ARBA00022801"/>
    </source>
</evidence>
<dbReference type="Proteomes" id="UP000184513">
    <property type="component" value="Unassembled WGS sequence"/>
</dbReference>
<evidence type="ECO:0000256" key="6">
    <source>
        <dbReference type="PIRSR" id="PIRSR606710-2"/>
    </source>
</evidence>
<reference evidence="8 9" key="1">
    <citation type="submission" date="2016-11" db="EMBL/GenBank/DDBJ databases">
        <authorList>
            <person name="Jaros S."/>
            <person name="Januszkiewicz K."/>
            <person name="Wedrychowicz H."/>
        </authorList>
    </citation>
    <scope>NUCLEOTIDE SEQUENCE [LARGE SCALE GENOMIC DNA]</scope>
    <source>
        <strain evidence="8 9">CGMCC 1.6102</strain>
    </source>
</reference>
<keyword evidence="9" id="KW-1185">Reference proteome</keyword>
<evidence type="ECO:0000256" key="7">
    <source>
        <dbReference type="RuleBase" id="RU361187"/>
    </source>
</evidence>
<dbReference type="InterPro" id="IPR006710">
    <property type="entry name" value="Glyco_hydro_43"/>
</dbReference>
<dbReference type="AlphaFoldDB" id="A0A1M7PMA2"/>
<keyword evidence="2" id="KW-0732">Signal</keyword>
<dbReference type="Pfam" id="PF04616">
    <property type="entry name" value="Glyco_hydro_43"/>
    <property type="match status" value="1"/>
</dbReference>